<dbReference type="AlphaFoldDB" id="A0A914DDR1"/>
<proteinExistence type="predicted"/>
<sequence>MKSTTLLIFVAIFVLAVQFMPADAQYWGGYGWPYYGYGYGYYGYGKREAGFDSNGFNGNNNFHARNLRGANAF</sequence>
<feature type="chain" id="PRO_5036835350" evidence="1">
    <location>
        <begin position="25"/>
        <end position="73"/>
    </location>
</feature>
<evidence type="ECO:0000313" key="3">
    <source>
        <dbReference type="WBParaSite" id="ACRNAN_scaffold2410.g28408.t1"/>
    </source>
</evidence>
<name>A0A914DDR1_9BILA</name>
<accession>A0A914DDR1</accession>
<evidence type="ECO:0000256" key="1">
    <source>
        <dbReference type="SAM" id="SignalP"/>
    </source>
</evidence>
<organism evidence="2 3">
    <name type="scientific">Acrobeloides nanus</name>
    <dbReference type="NCBI Taxonomy" id="290746"/>
    <lineage>
        <taxon>Eukaryota</taxon>
        <taxon>Metazoa</taxon>
        <taxon>Ecdysozoa</taxon>
        <taxon>Nematoda</taxon>
        <taxon>Chromadorea</taxon>
        <taxon>Rhabditida</taxon>
        <taxon>Tylenchina</taxon>
        <taxon>Cephalobomorpha</taxon>
        <taxon>Cephaloboidea</taxon>
        <taxon>Cephalobidae</taxon>
        <taxon>Acrobeloides</taxon>
    </lineage>
</organism>
<reference evidence="3" key="1">
    <citation type="submission" date="2022-11" db="UniProtKB">
        <authorList>
            <consortium name="WormBaseParasite"/>
        </authorList>
    </citation>
    <scope>IDENTIFICATION</scope>
</reference>
<protein>
    <submittedName>
        <fullName evidence="3">Uncharacterized protein</fullName>
    </submittedName>
</protein>
<dbReference type="Proteomes" id="UP000887540">
    <property type="component" value="Unplaced"/>
</dbReference>
<feature type="signal peptide" evidence="1">
    <location>
        <begin position="1"/>
        <end position="24"/>
    </location>
</feature>
<dbReference type="WBParaSite" id="ACRNAN_scaffold2410.g28408.t1">
    <property type="protein sequence ID" value="ACRNAN_scaffold2410.g28408.t1"/>
    <property type="gene ID" value="ACRNAN_scaffold2410.g28408"/>
</dbReference>
<keyword evidence="1" id="KW-0732">Signal</keyword>
<keyword evidence="2" id="KW-1185">Reference proteome</keyword>
<evidence type="ECO:0000313" key="2">
    <source>
        <dbReference type="Proteomes" id="UP000887540"/>
    </source>
</evidence>